<evidence type="ECO:0000256" key="4">
    <source>
        <dbReference type="ARBA" id="ARBA00022679"/>
    </source>
</evidence>
<accession>A0A4R1YLP9</accession>
<evidence type="ECO:0000256" key="3">
    <source>
        <dbReference type="ARBA" id="ARBA00022603"/>
    </source>
</evidence>
<dbReference type="RefSeq" id="WP_132696339.1">
    <property type="nucleotide sequence ID" value="NZ_SLVM01000027.1"/>
</dbReference>
<dbReference type="SUPFAM" id="SSF53335">
    <property type="entry name" value="S-adenosyl-L-methionine-dependent methyltransferases"/>
    <property type="match status" value="1"/>
</dbReference>
<evidence type="ECO:0000256" key="1">
    <source>
        <dbReference type="ARBA" id="ARBA00006594"/>
    </source>
</evidence>
<keyword evidence="9" id="KW-1185">Reference proteome</keyword>
<dbReference type="Pfam" id="PF02086">
    <property type="entry name" value="MethyltransfD12"/>
    <property type="match status" value="1"/>
</dbReference>
<dbReference type="EMBL" id="SLVM01000027">
    <property type="protein sequence ID" value="TCM78063.1"/>
    <property type="molecule type" value="Genomic_DNA"/>
</dbReference>
<dbReference type="PANTHER" id="PTHR30481">
    <property type="entry name" value="DNA ADENINE METHYLASE"/>
    <property type="match status" value="1"/>
</dbReference>
<organism evidence="8 9">
    <name type="scientific">Rhodovulum steppense</name>
    <dbReference type="NCBI Taxonomy" id="540251"/>
    <lineage>
        <taxon>Bacteria</taxon>
        <taxon>Pseudomonadati</taxon>
        <taxon>Pseudomonadota</taxon>
        <taxon>Alphaproteobacteria</taxon>
        <taxon>Rhodobacterales</taxon>
        <taxon>Paracoccaceae</taxon>
        <taxon>Rhodovulum</taxon>
    </lineage>
</organism>
<dbReference type="OrthoDB" id="9805629at2"/>
<dbReference type="InterPro" id="IPR029063">
    <property type="entry name" value="SAM-dependent_MTases_sf"/>
</dbReference>
<dbReference type="GO" id="GO:0006298">
    <property type="term" value="P:mismatch repair"/>
    <property type="evidence" value="ECO:0007669"/>
    <property type="project" value="TreeGrafter"/>
</dbReference>
<reference evidence="8 9" key="1">
    <citation type="submission" date="2019-03" db="EMBL/GenBank/DDBJ databases">
        <title>Genomic Encyclopedia of Type Strains, Phase IV (KMG-IV): sequencing the most valuable type-strain genomes for metagenomic binning, comparative biology and taxonomic classification.</title>
        <authorList>
            <person name="Goeker M."/>
        </authorList>
    </citation>
    <scope>NUCLEOTIDE SEQUENCE [LARGE SCALE GENOMIC DNA]</scope>
    <source>
        <strain evidence="8 9">DSM 21153</strain>
    </source>
</reference>
<gene>
    <name evidence="8" type="ORF">EV216_1274</name>
</gene>
<keyword evidence="3 8" id="KW-0489">Methyltransferase</keyword>
<dbReference type="PANTHER" id="PTHR30481:SF2">
    <property type="entry name" value="SITE-SPECIFIC DNA-METHYLTRANSFERASE (ADENINE-SPECIFIC)"/>
    <property type="match status" value="1"/>
</dbReference>
<evidence type="ECO:0000256" key="7">
    <source>
        <dbReference type="SAM" id="MobiDB-lite"/>
    </source>
</evidence>
<dbReference type="Proteomes" id="UP000295277">
    <property type="component" value="Unassembled WGS sequence"/>
</dbReference>
<name>A0A4R1YLP9_9RHOB</name>
<sequence>MSRRVSAAGASSSAEARVRKALQKYYLSPLRYPGGKRKLAARIAMKMDCHGLNHFDRIFEPFVGGASVTIAFLEARVADRAVISDLDPLVADFWATVFSSRAGELADRVLDAEVSVDEWIRLRSNAPQDQIERAFKCLFLNRTSFSGALSATAGPIGGMAQKSEYKIGCRYNRYALAERIWELSRLSHRVSVKNTDFRRLIASYRAAATRRAIVPNDFWYLDPPFFHKADRLYRMWFADDDHRALKEHLASVPGRWFLSYDNCPEARASLRSLPGYALADMRYTANKKSMIDDISSKEVTAHNFAQQTDISTEDAFGDPGPTSEAHSGEAAQVTVEPSARLDAIARP</sequence>
<dbReference type="AlphaFoldDB" id="A0A4R1YLP9"/>
<dbReference type="Gene3D" id="3.40.50.150">
    <property type="entry name" value="Vaccinia Virus protein VP39"/>
    <property type="match status" value="1"/>
</dbReference>
<dbReference type="GO" id="GO:0032259">
    <property type="term" value="P:methylation"/>
    <property type="evidence" value="ECO:0007669"/>
    <property type="project" value="UniProtKB-KW"/>
</dbReference>
<comment type="similarity">
    <text evidence="1">Belongs to the N(4)/N(6)-methyltransferase family.</text>
</comment>
<dbReference type="InterPro" id="IPR023095">
    <property type="entry name" value="Ade_MeTrfase_dom_2"/>
</dbReference>
<evidence type="ECO:0000256" key="5">
    <source>
        <dbReference type="ARBA" id="ARBA00022691"/>
    </source>
</evidence>
<dbReference type="PRINTS" id="PR00505">
    <property type="entry name" value="D12N6MTFRASE"/>
</dbReference>
<evidence type="ECO:0000256" key="2">
    <source>
        <dbReference type="ARBA" id="ARBA00011900"/>
    </source>
</evidence>
<comment type="catalytic activity">
    <reaction evidence="6">
        <text>a 2'-deoxyadenosine in DNA + S-adenosyl-L-methionine = an N(6)-methyl-2'-deoxyadenosine in DNA + S-adenosyl-L-homocysteine + H(+)</text>
        <dbReference type="Rhea" id="RHEA:15197"/>
        <dbReference type="Rhea" id="RHEA-COMP:12418"/>
        <dbReference type="Rhea" id="RHEA-COMP:12419"/>
        <dbReference type="ChEBI" id="CHEBI:15378"/>
        <dbReference type="ChEBI" id="CHEBI:57856"/>
        <dbReference type="ChEBI" id="CHEBI:59789"/>
        <dbReference type="ChEBI" id="CHEBI:90615"/>
        <dbReference type="ChEBI" id="CHEBI:90616"/>
        <dbReference type="EC" id="2.1.1.72"/>
    </reaction>
</comment>
<dbReference type="EC" id="2.1.1.72" evidence="2"/>
<protein>
    <recommendedName>
        <fullName evidence="2">site-specific DNA-methyltransferase (adenine-specific)</fullName>
        <ecNumber evidence="2">2.1.1.72</ecNumber>
    </recommendedName>
</protein>
<evidence type="ECO:0000313" key="8">
    <source>
        <dbReference type="EMBL" id="TCM78063.1"/>
    </source>
</evidence>
<feature type="region of interest" description="Disordered" evidence="7">
    <location>
        <begin position="309"/>
        <end position="347"/>
    </location>
</feature>
<comment type="caution">
    <text evidence="8">The sequence shown here is derived from an EMBL/GenBank/DDBJ whole genome shotgun (WGS) entry which is preliminary data.</text>
</comment>
<proteinExistence type="inferred from homology"/>
<dbReference type="GO" id="GO:0009007">
    <property type="term" value="F:site-specific DNA-methyltransferase (adenine-specific) activity"/>
    <property type="evidence" value="ECO:0007669"/>
    <property type="project" value="UniProtKB-EC"/>
</dbReference>
<keyword evidence="5" id="KW-0949">S-adenosyl-L-methionine</keyword>
<dbReference type="InterPro" id="IPR012327">
    <property type="entry name" value="MeTrfase_D12"/>
</dbReference>
<dbReference type="GO" id="GO:0009307">
    <property type="term" value="P:DNA restriction-modification system"/>
    <property type="evidence" value="ECO:0007669"/>
    <property type="project" value="InterPro"/>
</dbReference>
<evidence type="ECO:0000256" key="6">
    <source>
        <dbReference type="ARBA" id="ARBA00047942"/>
    </source>
</evidence>
<keyword evidence="4" id="KW-0808">Transferase</keyword>
<dbReference type="Gene3D" id="1.10.1020.10">
    <property type="entry name" value="Adenine-specific Methyltransferase, Domain 2"/>
    <property type="match status" value="1"/>
</dbReference>
<dbReference type="GO" id="GO:1904047">
    <property type="term" value="F:S-adenosyl-L-methionine binding"/>
    <property type="evidence" value="ECO:0007669"/>
    <property type="project" value="TreeGrafter"/>
</dbReference>
<dbReference type="GO" id="GO:0043565">
    <property type="term" value="F:sequence-specific DNA binding"/>
    <property type="evidence" value="ECO:0007669"/>
    <property type="project" value="TreeGrafter"/>
</dbReference>
<evidence type="ECO:0000313" key="9">
    <source>
        <dbReference type="Proteomes" id="UP000295277"/>
    </source>
</evidence>